<dbReference type="GO" id="GO:0034045">
    <property type="term" value="C:phagophore assembly site membrane"/>
    <property type="evidence" value="ECO:0007669"/>
    <property type="project" value="UniProtKB-SubCell"/>
</dbReference>
<dbReference type="PANTHER" id="PTHR15071:SF13">
    <property type="entry name" value="AUTOPHAGY-RELATED PROTEIN 27"/>
    <property type="match status" value="1"/>
</dbReference>
<feature type="compositionally biased region" description="Low complexity" evidence="7">
    <location>
        <begin position="536"/>
        <end position="566"/>
    </location>
</feature>
<feature type="region of interest" description="Disordered" evidence="7">
    <location>
        <begin position="190"/>
        <end position="211"/>
    </location>
</feature>
<feature type="region of interest" description="Disordered" evidence="7">
    <location>
        <begin position="1179"/>
        <end position="1221"/>
    </location>
</feature>
<dbReference type="InterPro" id="IPR046468">
    <property type="entry name" value="Spt20-like_SEP"/>
</dbReference>
<feature type="compositionally biased region" description="Pro residues" evidence="7">
    <location>
        <begin position="315"/>
        <end position="335"/>
    </location>
</feature>
<sequence>MAPVVTAVQPPSVASKVKRPVPPGIQTNGANSIRSSPSPSMSTKKPPNSATTNGANPQSARPVNRTRREPSTQAGRISRNSAGLRSASLAADMASAQAVEPPPYIVTDEYILKKYSGNPPSLVVHMHPTHFRFDQQDGIFPYKSPMRLFLEHLRMRTVPHDLLEYFSQAGVPFYEGCLIIQVHDHKSVAQSKDIQRPTSASSKVVPSSIHNHNPYIVPSPYVPYPKESLGAHPDAGSATQEDKKPKTAEEKDKESMPAPSLPGEGQKSRTPSKPKTFTVVLHPTPESLQADLLIKAATPRVTVDTRGNIDGTVPPSTPISMVPPTPTAGSMPPPAKKMKRERMELDGSNIHLAESQILLATNAPLFLEPTRDVEETIALLDVLAHPKHSDSPPQPKTRKRTVAEMAADEAAAADQERYMLILDERLSSTTNGTQSGSNGADKEGPAVVSTFEPRFERFKVIADIKREHDERKEQEKVKAAEAERKLAQEKQKQMQEQQAVIAAQRQAEAEKMRREHQMAQELKARQEQQQREQQRRALAAQAAASQAAQNNSQNAAASMAQQQQANVSMPNGTSGGVASAVPAQARFSQASQPAVSSPVVRQGTPHNMSSPMPGAVPMQQSNSQMANSPPRPPSAVPGHPANVGGVPMSHSMSARASQQSHQAGTPRMHHGTPTMQGTPGSRPAVAATPRMNQASPPPNMMASNSQMGQHMMMGTPGSMPQPVHNNPNLIAAQVAQQQRAIQQQQMAAAMQNGMGSMMNGNMNPQQMTPQQQQQFLQQQMQHRMMLQQQQQQQRGNMGNMSNMMNQQLAQRYAQQLSQMGANQMNGGQMTPQMQAQLQAQLQAQMGNPMQRQMGGGQNMMNGQNMNMQAMMQMQQQQAMNNNNALTNQVKIQGQAIYNKQIANLAAKWGGAVENIPPEQMDAFKRNCMMEAKNQIQSVLAQRRAHQVMQQQQLQQQQQQQQMQGMGGMMGPHGILLSFRLELHPPADLSHSHATRFSDDSPNSIEAIRTIGRLSRDAFASTPTDGGSLPAGAVDVAAADGLDAGLQAHPGGRCLVQPRGISWAAQRYICAPLKRKGDVKKEEQCPSFTRVCAIERNIHPGQDNKDEVEKVIPIAGELGDHGGRALDAKPERLKSSDSNSDAKKEGVRLILNGGSYPLGRSGRNQKAIIEFICDREKTGLEGEVKPEDQYDMSQFRAREEDKDGKDGKDGEDDGRSPDEKQILQPDSALIWNSYGPNEKNDMDVLRLTWHTKYACEDAFGKPPSEGGSNDTSSHWGFFTWFIVLAFLGIAAYLIFGSWLNYNRYGARGWDLLPHGDTIRDIPYLVKDWTRSVLNTVNGSGSRGGYSAVYPAHSHDMADKTSTRDDVVHVADEDFPLDEEPSSAFNPHPLPELTNEPQTLPDSCLSLSLPLLRELHGHLPPSPHLTLSIGSGTGLVEGLLHSFTSPYALNLVSVEIAPSPNRYHTSHHTVPGTWALDPLAKEAKAWVFVYPKQVALVKEYMAAFSREGSAETVMYVGPRMDWDDFRGAFEGFASQIEVWGEERMETVGGRAWECVAIVRPKKDGRSSPRS</sequence>
<evidence type="ECO:0000256" key="4">
    <source>
        <dbReference type="ARBA" id="ARBA00022927"/>
    </source>
</evidence>
<evidence type="ECO:0000256" key="2">
    <source>
        <dbReference type="ARBA" id="ARBA00022692"/>
    </source>
</evidence>
<feature type="compositionally biased region" description="Polar residues" evidence="7">
    <location>
        <begin position="618"/>
        <end position="627"/>
    </location>
</feature>
<evidence type="ECO:0000313" key="10">
    <source>
        <dbReference type="EMBL" id="KZL72358.1"/>
    </source>
</evidence>
<keyword evidence="2 8" id="KW-0812">Transmembrane</keyword>
<keyword evidence="3" id="KW-0732">Signal</keyword>
<comment type="caution">
    <text evidence="10">The sequence shown here is derived from an EMBL/GenBank/DDBJ whole genome shotgun (WGS) entry which is preliminary data.</text>
</comment>
<feature type="compositionally biased region" description="Polar residues" evidence="7">
    <location>
        <begin position="650"/>
        <end position="663"/>
    </location>
</feature>
<evidence type="ECO:0000256" key="5">
    <source>
        <dbReference type="ARBA" id="ARBA00022989"/>
    </source>
</evidence>
<protein>
    <submittedName>
        <fullName evidence="10">Autophagy-related protein 27</fullName>
    </submittedName>
</protein>
<reference evidence="10 11" key="1">
    <citation type="submission" date="2015-06" db="EMBL/GenBank/DDBJ databases">
        <title>Survival trade-offs in plant roots during colonization by closely related pathogenic and mutualistic fungi.</title>
        <authorList>
            <person name="Hacquard S."/>
            <person name="Kracher B."/>
            <person name="Hiruma K."/>
            <person name="Weinman A."/>
            <person name="Muench P."/>
            <person name="Garrido Oter R."/>
            <person name="Ver Loren van Themaat E."/>
            <person name="Dallerey J.-F."/>
            <person name="Damm U."/>
            <person name="Henrissat B."/>
            <person name="Lespinet O."/>
            <person name="Thon M."/>
            <person name="Kemen E."/>
            <person name="McHardy A.C."/>
            <person name="Schulze-Lefert P."/>
            <person name="O'Connell R.J."/>
        </authorList>
    </citation>
    <scope>NUCLEOTIDE SEQUENCE [LARGE SCALE GENOMIC DNA]</scope>
    <source>
        <strain evidence="10 11">0861</strain>
    </source>
</reference>
<evidence type="ECO:0000256" key="3">
    <source>
        <dbReference type="ARBA" id="ARBA00022729"/>
    </source>
</evidence>
<organism evidence="10 11">
    <name type="scientific">Colletotrichum tofieldiae</name>
    <dbReference type="NCBI Taxonomy" id="708197"/>
    <lineage>
        <taxon>Eukaryota</taxon>
        <taxon>Fungi</taxon>
        <taxon>Dikarya</taxon>
        <taxon>Ascomycota</taxon>
        <taxon>Pezizomycotina</taxon>
        <taxon>Sordariomycetes</taxon>
        <taxon>Hypocreomycetidae</taxon>
        <taxon>Glomerellales</taxon>
        <taxon>Glomerellaceae</taxon>
        <taxon>Colletotrichum</taxon>
        <taxon>Colletotrichum spaethianum species complex</taxon>
    </lineage>
</organism>
<dbReference type="STRING" id="708197.A0A166TQ39"/>
<evidence type="ECO:0000313" key="11">
    <source>
        <dbReference type="Proteomes" id="UP000076552"/>
    </source>
</evidence>
<feature type="compositionally biased region" description="Polar residues" evidence="7">
    <location>
        <begin position="586"/>
        <end position="595"/>
    </location>
</feature>
<keyword evidence="4" id="KW-0813">Transport</keyword>
<dbReference type="Gene3D" id="2.70.130.10">
    <property type="entry name" value="Mannose-6-phosphate receptor binding domain"/>
    <property type="match status" value="1"/>
</dbReference>
<comment type="subcellular location">
    <subcellularLocation>
        <location evidence="1">Preautophagosomal structure membrane</location>
        <topology evidence="1">Single-pass type I membrane protein</topology>
    </subcellularLocation>
</comment>
<feature type="compositionally biased region" description="Low complexity" evidence="7">
    <location>
        <begin position="32"/>
        <end position="49"/>
    </location>
</feature>
<feature type="region of interest" description="Disordered" evidence="7">
    <location>
        <begin position="305"/>
        <end position="335"/>
    </location>
</feature>
<keyword evidence="6 8" id="KW-0472">Membrane</keyword>
<dbReference type="Pfam" id="PF09451">
    <property type="entry name" value="ATG27"/>
    <property type="match status" value="1"/>
</dbReference>
<dbReference type="GO" id="GO:0012505">
    <property type="term" value="C:endomembrane system"/>
    <property type="evidence" value="ECO:0007669"/>
    <property type="project" value="UniProtKB-ARBA"/>
</dbReference>
<evidence type="ECO:0000256" key="8">
    <source>
        <dbReference type="SAM" id="Phobius"/>
    </source>
</evidence>
<dbReference type="Pfam" id="PF12090">
    <property type="entry name" value="Spt20_SEP"/>
    <property type="match status" value="1"/>
</dbReference>
<name>A0A166TQ39_9PEZI</name>
<keyword evidence="4" id="KW-0653">Protein transport</keyword>
<feature type="region of interest" description="Disordered" evidence="7">
    <location>
        <begin position="226"/>
        <end position="278"/>
    </location>
</feature>
<feature type="compositionally biased region" description="Basic and acidic residues" evidence="7">
    <location>
        <begin position="507"/>
        <end position="535"/>
    </location>
</feature>
<feature type="region of interest" description="Disordered" evidence="7">
    <location>
        <begin position="1"/>
        <end position="83"/>
    </location>
</feature>
<evidence type="ECO:0000256" key="1">
    <source>
        <dbReference type="ARBA" id="ARBA00004472"/>
    </source>
</evidence>
<feature type="region of interest" description="Disordered" evidence="7">
    <location>
        <begin position="1118"/>
        <end position="1145"/>
    </location>
</feature>
<feature type="region of interest" description="Disordered" evidence="7">
    <location>
        <begin position="428"/>
        <end position="449"/>
    </location>
</feature>
<gene>
    <name evidence="10" type="ORF">CT0861_11366</name>
</gene>
<evidence type="ECO:0000259" key="9">
    <source>
        <dbReference type="Pfam" id="PF12090"/>
    </source>
</evidence>
<dbReference type="GO" id="GO:0015031">
    <property type="term" value="P:protein transport"/>
    <property type="evidence" value="ECO:0007669"/>
    <property type="project" value="UniProtKB-KW"/>
</dbReference>
<dbReference type="EMBL" id="LFIV01000059">
    <property type="protein sequence ID" value="KZL72358.1"/>
    <property type="molecule type" value="Genomic_DNA"/>
</dbReference>
<feature type="compositionally biased region" description="Polar residues" evidence="7">
    <location>
        <begin position="50"/>
        <end position="61"/>
    </location>
</feature>
<feature type="transmembrane region" description="Helical" evidence="8">
    <location>
        <begin position="1274"/>
        <end position="1294"/>
    </location>
</feature>
<dbReference type="InterPro" id="IPR009011">
    <property type="entry name" value="Man6P_isomerase_rcpt-bd_dom_sf"/>
</dbReference>
<dbReference type="Proteomes" id="UP000076552">
    <property type="component" value="Unassembled WGS sequence"/>
</dbReference>
<dbReference type="InterPro" id="IPR018939">
    <property type="entry name" value="Autophagy-rel_prot_27"/>
</dbReference>
<feature type="region of interest" description="Disordered" evidence="7">
    <location>
        <begin position="1375"/>
        <end position="1397"/>
    </location>
</feature>
<feature type="domain" description="Spt20-like SEP" evidence="9">
    <location>
        <begin position="117"/>
        <end position="381"/>
    </location>
</feature>
<feature type="region of interest" description="Disordered" evidence="7">
    <location>
        <begin position="468"/>
        <end position="698"/>
    </location>
</feature>
<keyword evidence="11" id="KW-1185">Reference proteome</keyword>
<feature type="compositionally biased region" description="Low complexity" evidence="7">
    <location>
        <begin position="428"/>
        <end position="439"/>
    </location>
</feature>
<feature type="compositionally biased region" description="Basic and acidic residues" evidence="7">
    <location>
        <begin position="240"/>
        <end position="255"/>
    </location>
</feature>
<proteinExistence type="predicted"/>
<feature type="compositionally biased region" description="Basic and acidic residues" evidence="7">
    <location>
        <begin position="468"/>
        <end position="493"/>
    </location>
</feature>
<feature type="compositionally biased region" description="Basic and acidic residues" evidence="7">
    <location>
        <begin position="1195"/>
        <end position="1220"/>
    </location>
</feature>
<evidence type="ECO:0000256" key="6">
    <source>
        <dbReference type="ARBA" id="ARBA00023136"/>
    </source>
</evidence>
<evidence type="ECO:0000256" key="7">
    <source>
        <dbReference type="SAM" id="MobiDB-lite"/>
    </source>
</evidence>
<accession>A0A166TQ39</accession>
<feature type="compositionally biased region" description="Polar residues" evidence="7">
    <location>
        <begin position="71"/>
        <end position="83"/>
    </location>
</feature>
<keyword evidence="5 8" id="KW-1133">Transmembrane helix</keyword>
<dbReference type="PANTHER" id="PTHR15071">
    <property type="entry name" value="MANNOSE-6-PHOSPHATE RECEPTOR FAMILY MEMBER"/>
    <property type="match status" value="1"/>
</dbReference>